<dbReference type="InterPro" id="IPR000515">
    <property type="entry name" value="MetI-like"/>
</dbReference>
<feature type="domain" description="ABC transmembrane type-1" evidence="10">
    <location>
        <begin position="85"/>
        <end position="273"/>
    </location>
</feature>
<dbReference type="AlphaFoldDB" id="A0A1A9GH23"/>
<keyword evidence="7 8" id="KW-0472">Membrane</keyword>
<dbReference type="PANTHER" id="PTHR43357:SF4">
    <property type="entry name" value="INNER MEMBRANE ABC TRANSPORTER PERMEASE PROTEIN YDCV"/>
    <property type="match status" value="1"/>
</dbReference>
<protein>
    <submittedName>
        <fullName evidence="11">Putative 2-aminoethylphosphonate transport system permease protein PhnV</fullName>
    </submittedName>
</protein>
<dbReference type="PANTHER" id="PTHR43357">
    <property type="entry name" value="INNER MEMBRANE ABC TRANSPORTER PERMEASE PROTEIN YDCV"/>
    <property type="match status" value="1"/>
</dbReference>
<evidence type="ECO:0000256" key="5">
    <source>
        <dbReference type="ARBA" id="ARBA00022692"/>
    </source>
</evidence>
<dbReference type="STRING" id="1300347.I601_0913"/>
<evidence type="ECO:0000256" key="1">
    <source>
        <dbReference type="ARBA" id="ARBA00004429"/>
    </source>
</evidence>
<evidence type="ECO:0000256" key="3">
    <source>
        <dbReference type="ARBA" id="ARBA00022475"/>
    </source>
</evidence>
<accession>A0A1A9GH23</accession>
<feature type="transmembrane region" description="Helical" evidence="8">
    <location>
        <begin position="198"/>
        <end position="220"/>
    </location>
</feature>
<dbReference type="EMBL" id="CP015079">
    <property type="protein sequence ID" value="ANH37356.1"/>
    <property type="molecule type" value="Genomic_DNA"/>
</dbReference>
<reference evidence="11 12" key="1">
    <citation type="submission" date="2016-03" db="EMBL/GenBank/DDBJ databases">
        <title>Complete genome sequence of a soil Actinobacterium, Nocardioides dokdonensis FR1436.</title>
        <authorList>
            <person name="Kwon S.-K."/>
            <person name="Kim K."/>
            <person name="Kim J.F."/>
        </authorList>
    </citation>
    <scope>NUCLEOTIDE SEQUENCE [LARGE SCALE GENOMIC DNA]</scope>
    <source>
        <strain evidence="11 12">FR1436</strain>
    </source>
</reference>
<dbReference type="Gene3D" id="1.10.3720.10">
    <property type="entry name" value="MetI-like"/>
    <property type="match status" value="1"/>
</dbReference>
<evidence type="ECO:0000256" key="8">
    <source>
        <dbReference type="RuleBase" id="RU363032"/>
    </source>
</evidence>
<comment type="similarity">
    <text evidence="8">Belongs to the binding-protein-dependent transport system permease family.</text>
</comment>
<evidence type="ECO:0000259" key="10">
    <source>
        <dbReference type="PROSITE" id="PS50928"/>
    </source>
</evidence>
<feature type="transmembrane region" description="Helical" evidence="8">
    <location>
        <begin position="226"/>
        <end position="247"/>
    </location>
</feature>
<keyword evidence="2 8" id="KW-0813">Transport</keyword>
<comment type="subcellular location">
    <subcellularLocation>
        <location evidence="1">Cell inner membrane</location>
        <topology evidence="1">Multi-pass membrane protein</topology>
    </subcellularLocation>
    <subcellularLocation>
        <location evidence="8">Cell membrane</location>
        <topology evidence="8">Multi-pass membrane protein</topology>
    </subcellularLocation>
</comment>
<keyword evidence="12" id="KW-1185">Reference proteome</keyword>
<dbReference type="RefSeq" id="WP_084527134.1">
    <property type="nucleotide sequence ID" value="NZ_CP015079.1"/>
</dbReference>
<dbReference type="Proteomes" id="UP000077868">
    <property type="component" value="Chromosome"/>
</dbReference>
<dbReference type="PROSITE" id="PS50928">
    <property type="entry name" value="ABC_TM1"/>
    <property type="match status" value="1"/>
</dbReference>
<gene>
    <name evidence="11" type="primary">phnV_1</name>
    <name evidence="11" type="ORF">I601_0913</name>
</gene>
<dbReference type="KEGG" id="ndk:I601_0913"/>
<dbReference type="GO" id="GO:0055085">
    <property type="term" value="P:transmembrane transport"/>
    <property type="evidence" value="ECO:0007669"/>
    <property type="project" value="InterPro"/>
</dbReference>
<keyword evidence="5 8" id="KW-0812">Transmembrane</keyword>
<evidence type="ECO:0000313" key="12">
    <source>
        <dbReference type="Proteomes" id="UP000077868"/>
    </source>
</evidence>
<feature type="transmembrane region" description="Helical" evidence="8">
    <location>
        <begin position="32"/>
        <end position="60"/>
    </location>
</feature>
<evidence type="ECO:0000256" key="2">
    <source>
        <dbReference type="ARBA" id="ARBA00022448"/>
    </source>
</evidence>
<dbReference type="OrthoDB" id="9794684at2"/>
<feature type="transmembrane region" description="Helical" evidence="8">
    <location>
        <begin position="254"/>
        <end position="274"/>
    </location>
</feature>
<dbReference type="CDD" id="cd06261">
    <property type="entry name" value="TM_PBP2"/>
    <property type="match status" value="1"/>
</dbReference>
<sequence>MSLLERAPAPPPAGTGPGLAARAARRRSPWRGAAVTVVVVVTLLPMVPVVLWAVAGAWRYPDLLPPDLSTRGLRLLTSDGVLGALGTSVLVSTSVATLACLVGLPAGRALGLHRFRGRRAVQFLLLAPIIVPPLAVTLGLQVFFVRYGLSDTITGVVLVQLVPTVPYAASLLAAAHADLDVDHEKAARVLGAGPVQTLVHVTLPLLRPALVTAFLLSFLISWSEYVLTLLVGGGRVTTLPLLLFSAIESSDRTAAAALGLLVVLPPVLLVLALTRVAGRDVAWMGVSRA</sequence>
<organism evidence="11 12">
    <name type="scientific">Nocardioides dokdonensis FR1436</name>
    <dbReference type="NCBI Taxonomy" id="1300347"/>
    <lineage>
        <taxon>Bacteria</taxon>
        <taxon>Bacillati</taxon>
        <taxon>Actinomycetota</taxon>
        <taxon>Actinomycetes</taxon>
        <taxon>Propionibacteriales</taxon>
        <taxon>Nocardioidaceae</taxon>
        <taxon>Nocardioides</taxon>
    </lineage>
</organism>
<evidence type="ECO:0000256" key="4">
    <source>
        <dbReference type="ARBA" id="ARBA00022519"/>
    </source>
</evidence>
<keyword evidence="6 8" id="KW-1133">Transmembrane helix</keyword>
<evidence type="ECO:0000256" key="6">
    <source>
        <dbReference type="ARBA" id="ARBA00022989"/>
    </source>
</evidence>
<feature type="region of interest" description="Disordered" evidence="9">
    <location>
        <begin position="1"/>
        <end position="21"/>
    </location>
</feature>
<feature type="transmembrane region" description="Helical" evidence="8">
    <location>
        <begin position="80"/>
        <end position="102"/>
    </location>
</feature>
<feature type="transmembrane region" description="Helical" evidence="8">
    <location>
        <begin position="156"/>
        <end position="177"/>
    </location>
</feature>
<keyword evidence="4" id="KW-0997">Cell inner membrane</keyword>
<dbReference type="PATRIC" id="fig|1300347.3.peg.911"/>
<evidence type="ECO:0000313" key="11">
    <source>
        <dbReference type="EMBL" id="ANH37356.1"/>
    </source>
</evidence>
<keyword evidence="3" id="KW-1003">Cell membrane</keyword>
<evidence type="ECO:0000256" key="9">
    <source>
        <dbReference type="SAM" id="MobiDB-lite"/>
    </source>
</evidence>
<proteinExistence type="inferred from homology"/>
<dbReference type="Pfam" id="PF00528">
    <property type="entry name" value="BPD_transp_1"/>
    <property type="match status" value="1"/>
</dbReference>
<name>A0A1A9GH23_9ACTN</name>
<dbReference type="InterPro" id="IPR035906">
    <property type="entry name" value="MetI-like_sf"/>
</dbReference>
<dbReference type="SUPFAM" id="SSF161098">
    <property type="entry name" value="MetI-like"/>
    <property type="match status" value="1"/>
</dbReference>
<dbReference type="GO" id="GO:0005886">
    <property type="term" value="C:plasma membrane"/>
    <property type="evidence" value="ECO:0007669"/>
    <property type="project" value="UniProtKB-SubCell"/>
</dbReference>
<feature type="transmembrane region" description="Helical" evidence="8">
    <location>
        <begin position="123"/>
        <end position="144"/>
    </location>
</feature>
<evidence type="ECO:0000256" key="7">
    <source>
        <dbReference type="ARBA" id="ARBA00023136"/>
    </source>
</evidence>